<reference evidence="2" key="1">
    <citation type="submission" date="2022-08" db="EMBL/GenBank/DDBJ databases">
        <title>Novel sulphate-reducing endosymbionts in the free-living metamonad Anaeramoeba.</title>
        <authorList>
            <person name="Jerlstrom-Hultqvist J."/>
            <person name="Cepicka I."/>
            <person name="Gallot-Lavallee L."/>
            <person name="Salas-Leiva D."/>
            <person name="Curtis B.A."/>
            <person name="Zahonova K."/>
            <person name="Pipaliya S."/>
            <person name="Dacks J."/>
            <person name="Roger A.J."/>
        </authorList>
    </citation>
    <scope>NUCLEOTIDE SEQUENCE</scope>
    <source>
        <strain evidence="2">Busselton2</strain>
    </source>
</reference>
<organism evidence="2 3">
    <name type="scientific">Anaeramoeba flamelloides</name>
    <dbReference type="NCBI Taxonomy" id="1746091"/>
    <lineage>
        <taxon>Eukaryota</taxon>
        <taxon>Metamonada</taxon>
        <taxon>Anaeramoebidae</taxon>
        <taxon>Anaeramoeba</taxon>
    </lineage>
</organism>
<dbReference type="EMBL" id="JANTQA010000036">
    <property type="protein sequence ID" value="KAJ3436579.1"/>
    <property type="molecule type" value="Genomic_DNA"/>
</dbReference>
<evidence type="ECO:0000256" key="1">
    <source>
        <dbReference type="SAM" id="Phobius"/>
    </source>
</evidence>
<comment type="caution">
    <text evidence="2">The sequence shown here is derived from an EMBL/GenBank/DDBJ whole genome shotgun (WGS) entry which is preliminary data.</text>
</comment>
<protein>
    <submittedName>
        <fullName evidence="2">Import inner membrane translocase subunit tim22</fullName>
    </submittedName>
</protein>
<dbReference type="Pfam" id="PF02466">
    <property type="entry name" value="Tim17"/>
    <property type="match status" value="1"/>
</dbReference>
<keyword evidence="1" id="KW-1133">Transmembrane helix</keyword>
<feature type="transmembrane region" description="Helical" evidence="1">
    <location>
        <begin position="43"/>
        <end position="67"/>
    </location>
</feature>
<keyword evidence="1" id="KW-0812">Transmembrane</keyword>
<dbReference type="AlphaFoldDB" id="A0AAV7Z6B5"/>
<evidence type="ECO:0000313" key="2">
    <source>
        <dbReference type="EMBL" id="KAJ3436579.1"/>
    </source>
</evidence>
<accession>A0AAV7Z6B5</accession>
<keyword evidence="1" id="KW-0472">Membrane</keyword>
<feature type="transmembrane region" description="Helical" evidence="1">
    <location>
        <begin position="87"/>
        <end position="106"/>
    </location>
</feature>
<proteinExistence type="predicted"/>
<dbReference type="Proteomes" id="UP001146793">
    <property type="component" value="Unassembled WGS sequence"/>
</dbReference>
<name>A0AAV7Z6B5_9EUKA</name>
<evidence type="ECO:0000313" key="3">
    <source>
        <dbReference type="Proteomes" id="UP001146793"/>
    </source>
</evidence>
<gene>
    <name evidence="2" type="ORF">M0812_18638</name>
</gene>
<sequence length="171" mass="18491">MFFFRKRRALGFTKKELKSFVVNQVAEDLVFKKIEKGEDEKNLNMSITLSTASSAMGGFILGGIYGGSVLVLNDSKSLMTKKALKEIGTISLIGSMSSASWGFSYSSCKKYMPKSPPIAHKMIAGSVAGAVIALPTKRFRPIATGAITGGILAGLVHTIDQYFEQQLKTKN</sequence>